<evidence type="ECO:0000313" key="2">
    <source>
        <dbReference type="Proteomes" id="UP000078148"/>
    </source>
</evidence>
<organism evidence="1 2">
    <name type="scientific">Paenibacillus bovis</name>
    <dbReference type="NCBI Taxonomy" id="1616788"/>
    <lineage>
        <taxon>Bacteria</taxon>
        <taxon>Bacillati</taxon>
        <taxon>Bacillota</taxon>
        <taxon>Bacilli</taxon>
        <taxon>Bacillales</taxon>
        <taxon>Paenibacillaceae</taxon>
        <taxon>Paenibacillus</taxon>
    </lineage>
</organism>
<evidence type="ECO:0008006" key="3">
    <source>
        <dbReference type="Google" id="ProtNLM"/>
    </source>
</evidence>
<dbReference type="InterPro" id="IPR005358">
    <property type="entry name" value="Puta_zinc/iron-chelating_dom"/>
</dbReference>
<reference evidence="2" key="1">
    <citation type="submission" date="2015-10" db="EMBL/GenBank/DDBJ databases">
        <title>Genome of Paenibacillus bovis sp. nov.</title>
        <authorList>
            <person name="Wu Z."/>
            <person name="Gao C."/>
            <person name="Liu Z."/>
            <person name="Zheng H."/>
        </authorList>
    </citation>
    <scope>NUCLEOTIDE SEQUENCE [LARGE SCALE GENOMIC DNA]</scope>
    <source>
        <strain evidence="2">BD3526</strain>
    </source>
</reference>
<name>A0A172ZBG0_9BACL</name>
<gene>
    <name evidence="1" type="ORF">AR543_01490</name>
</gene>
<sequence>MECRPGCAACCIIISISSPIPGMPEGKPAGIPCIHLTSERRCGLFGRPERPEVCGGLAASLEMCGTSDDHAFAYLEELERLTAPDM</sequence>
<protein>
    <recommendedName>
        <fullName evidence="3">Proteinase inhibitor</fullName>
    </recommendedName>
</protein>
<proteinExistence type="predicted"/>
<keyword evidence="2" id="KW-1185">Reference proteome</keyword>
<dbReference type="PANTHER" id="PTHR36931">
    <property type="entry name" value="UPF0153 PROTEIN YEIW"/>
    <property type="match status" value="1"/>
</dbReference>
<dbReference type="InterPro" id="IPR052572">
    <property type="entry name" value="UPF0153_domain"/>
</dbReference>
<dbReference type="KEGG" id="pbv:AR543_01490"/>
<reference evidence="1 2" key="2">
    <citation type="journal article" date="2016" name="Int. J. Syst. Evol. Microbiol.">
        <title>Paenibacillus bovis sp. nov., isolated from raw yak (Bos grunniens) milk.</title>
        <authorList>
            <person name="Gao C."/>
            <person name="Han J."/>
            <person name="Liu Z."/>
            <person name="Xu X."/>
            <person name="Hang F."/>
            <person name="Wu Z."/>
        </authorList>
    </citation>
    <scope>NUCLEOTIDE SEQUENCE [LARGE SCALE GENOMIC DNA]</scope>
    <source>
        <strain evidence="1 2">BD3526</strain>
    </source>
</reference>
<dbReference type="EMBL" id="CP013023">
    <property type="protein sequence ID" value="ANF94833.1"/>
    <property type="molecule type" value="Genomic_DNA"/>
</dbReference>
<dbReference type="PANTHER" id="PTHR36931:SF1">
    <property type="entry name" value="UPF0153 PROTEIN YEIW"/>
    <property type="match status" value="1"/>
</dbReference>
<dbReference type="RefSeq" id="WP_060531191.1">
    <property type="nucleotide sequence ID" value="NZ_CP013023.1"/>
</dbReference>
<accession>A0A172ZBG0</accession>
<dbReference type="OrthoDB" id="6003696at2"/>
<dbReference type="STRING" id="1616788.AR543_01490"/>
<dbReference type="Proteomes" id="UP000078148">
    <property type="component" value="Chromosome"/>
</dbReference>
<dbReference type="Pfam" id="PF03692">
    <property type="entry name" value="CxxCxxCC"/>
    <property type="match status" value="1"/>
</dbReference>
<evidence type="ECO:0000313" key="1">
    <source>
        <dbReference type="EMBL" id="ANF94833.1"/>
    </source>
</evidence>
<dbReference type="AlphaFoldDB" id="A0A172ZBG0"/>